<protein>
    <submittedName>
        <fullName evidence="1">Uncharacterized protein</fullName>
    </submittedName>
</protein>
<keyword evidence="2" id="KW-1185">Reference proteome</keyword>
<proteinExistence type="predicted"/>
<dbReference type="Proteomes" id="UP001430953">
    <property type="component" value="Unassembled WGS sequence"/>
</dbReference>
<name>A0AAW2GX91_9HYME</name>
<sequence>MYNTRASIVLSFKKMYTVGFLILRETYTLYYCIHIYIIKISSRYFSLLVENKRTHVRVTQKSKQSAIPFRQRRERSRSQRFRGNNISCRSTRSSNTLVSGRFVEHGGKFATLRSLLSIRVACSGGNKLSSLFDIRLHARRY</sequence>
<comment type="caution">
    <text evidence="1">The sequence shown here is derived from an EMBL/GenBank/DDBJ whole genome shotgun (WGS) entry which is preliminary data.</text>
</comment>
<gene>
    <name evidence="1" type="ORF">PUN28_003024</name>
</gene>
<evidence type="ECO:0000313" key="1">
    <source>
        <dbReference type="EMBL" id="KAL0131879.1"/>
    </source>
</evidence>
<accession>A0AAW2GX91</accession>
<dbReference type="AlphaFoldDB" id="A0AAW2GX91"/>
<evidence type="ECO:0000313" key="2">
    <source>
        <dbReference type="Proteomes" id="UP001430953"/>
    </source>
</evidence>
<organism evidence="1 2">
    <name type="scientific">Cardiocondyla obscurior</name>
    <dbReference type="NCBI Taxonomy" id="286306"/>
    <lineage>
        <taxon>Eukaryota</taxon>
        <taxon>Metazoa</taxon>
        <taxon>Ecdysozoa</taxon>
        <taxon>Arthropoda</taxon>
        <taxon>Hexapoda</taxon>
        <taxon>Insecta</taxon>
        <taxon>Pterygota</taxon>
        <taxon>Neoptera</taxon>
        <taxon>Endopterygota</taxon>
        <taxon>Hymenoptera</taxon>
        <taxon>Apocrita</taxon>
        <taxon>Aculeata</taxon>
        <taxon>Formicoidea</taxon>
        <taxon>Formicidae</taxon>
        <taxon>Myrmicinae</taxon>
        <taxon>Cardiocondyla</taxon>
    </lineage>
</organism>
<reference evidence="1 2" key="1">
    <citation type="submission" date="2023-03" db="EMBL/GenBank/DDBJ databases">
        <title>High recombination rates correlate with genetic variation in Cardiocondyla obscurior ants.</title>
        <authorList>
            <person name="Errbii M."/>
        </authorList>
    </citation>
    <scope>NUCLEOTIDE SEQUENCE [LARGE SCALE GENOMIC DNA]</scope>
    <source>
        <strain evidence="1">Alpha-2009</strain>
        <tissue evidence="1">Whole body</tissue>
    </source>
</reference>
<dbReference type="EMBL" id="JADYXP020000002">
    <property type="protein sequence ID" value="KAL0131879.1"/>
    <property type="molecule type" value="Genomic_DNA"/>
</dbReference>